<keyword evidence="1" id="KW-0812">Transmembrane</keyword>
<protein>
    <submittedName>
        <fullName evidence="2">Uncharacterized protein</fullName>
    </submittedName>
</protein>
<accession>A0A6V7UAG8</accession>
<dbReference type="AlphaFoldDB" id="A0A6V7UAG8"/>
<sequence>MVWVKLKWDMKKNFNGNIQIRQSIFHSLMIIMAIQVCGWCISFLAFVFIYLFVTDPYLKLLLAVMFVVSENIVASSDPIVLLITRQGKFKKNFFK</sequence>
<keyword evidence="1" id="KW-1133">Transmembrane helix</keyword>
<dbReference type="Proteomes" id="UP000580250">
    <property type="component" value="Unassembled WGS sequence"/>
</dbReference>
<gene>
    <name evidence="2" type="ORF">MENT_LOCUS10442</name>
</gene>
<keyword evidence="1" id="KW-0472">Membrane</keyword>
<comment type="caution">
    <text evidence="2">The sequence shown here is derived from an EMBL/GenBank/DDBJ whole genome shotgun (WGS) entry which is preliminary data.</text>
</comment>
<name>A0A6V7UAG8_MELEN</name>
<evidence type="ECO:0000256" key="1">
    <source>
        <dbReference type="SAM" id="Phobius"/>
    </source>
</evidence>
<dbReference type="EMBL" id="CAJEWN010000048">
    <property type="protein sequence ID" value="CAD2151565.1"/>
    <property type="molecule type" value="Genomic_DNA"/>
</dbReference>
<proteinExistence type="predicted"/>
<organism evidence="2 3">
    <name type="scientific">Meloidogyne enterolobii</name>
    <name type="common">Root-knot nematode worm</name>
    <name type="synonym">Meloidogyne mayaguensis</name>
    <dbReference type="NCBI Taxonomy" id="390850"/>
    <lineage>
        <taxon>Eukaryota</taxon>
        <taxon>Metazoa</taxon>
        <taxon>Ecdysozoa</taxon>
        <taxon>Nematoda</taxon>
        <taxon>Chromadorea</taxon>
        <taxon>Rhabditida</taxon>
        <taxon>Tylenchina</taxon>
        <taxon>Tylenchomorpha</taxon>
        <taxon>Tylenchoidea</taxon>
        <taxon>Meloidogynidae</taxon>
        <taxon>Meloidogyninae</taxon>
        <taxon>Meloidogyne</taxon>
    </lineage>
</organism>
<evidence type="ECO:0000313" key="2">
    <source>
        <dbReference type="EMBL" id="CAD2151565.1"/>
    </source>
</evidence>
<feature type="transmembrane region" description="Helical" evidence="1">
    <location>
        <begin position="28"/>
        <end position="53"/>
    </location>
</feature>
<reference evidence="2 3" key="1">
    <citation type="submission" date="2020-08" db="EMBL/GenBank/DDBJ databases">
        <authorList>
            <person name="Koutsovoulos G."/>
            <person name="Danchin GJ E."/>
        </authorList>
    </citation>
    <scope>NUCLEOTIDE SEQUENCE [LARGE SCALE GENOMIC DNA]</scope>
</reference>
<evidence type="ECO:0000313" key="3">
    <source>
        <dbReference type="Proteomes" id="UP000580250"/>
    </source>
</evidence>
<feature type="transmembrane region" description="Helical" evidence="1">
    <location>
        <begin position="59"/>
        <end position="83"/>
    </location>
</feature>